<organism evidence="1 2">
    <name type="scientific">Dentiscutata heterogama</name>
    <dbReference type="NCBI Taxonomy" id="1316150"/>
    <lineage>
        <taxon>Eukaryota</taxon>
        <taxon>Fungi</taxon>
        <taxon>Fungi incertae sedis</taxon>
        <taxon>Mucoromycota</taxon>
        <taxon>Glomeromycotina</taxon>
        <taxon>Glomeromycetes</taxon>
        <taxon>Diversisporales</taxon>
        <taxon>Gigasporaceae</taxon>
        <taxon>Dentiscutata</taxon>
    </lineage>
</organism>
<reference evidence="1" key="1">
    <citation type="submission" date="2021-06" db="EMBL/GenBank/DDBJ databases">
        <authorList>
            <person name="Kallberg Y."/>
            <person name="Tangrot J."/>
            <person name="Rosling A."/>
        </authorList>
    </citation>
    <scope>NUCLEOTIDE SEQUENCE</scope>
    <source>
        <strain evidence="1">IL203A</strain>
    </source>
</reference>
<sequence length="44" mass="5033">MYKLAYTEIGKTKYCLGLDRIQNIFTGFIKTRPGAVHSEDIIKV</sequence>
<dbReference type="Proteomes" id="UP000789702">
    <property type="component" value="Unassembled WGS sequence"/>
</dbReference>
<accession>A0ACA9KGU5</accession>
<gene>
    <name evidence="1" type="ORF">DHETER_LOCUS1651</name>
</gene>
<evidence type="ECO:0000313" key="1">
    <source>
        <dbReference type="EMBL" id="CAG8469620.1"/>
    </source>
</evidence>
<name>A0ACA9KGU5_9GLOM</name>
<keyword evidence="2" id="KW-1185">Reference proteome</keyword>
<protein>
    <submittedName>
        <fullName evidence="1">3384_t:CDS:1</fullName>
    </submittedName>
</protein>
<dbReference type="EMBL" id="CAJVPU010001046">
    <property type="protein sequence ID" value="CAG8469620.1"/>
    <property type="molecule type" value="Genomic_DNA"/>
</dbReference>
<proteinExistence type="predicted"/>
<evidence type="ECO:0000313" key="2">
    <source>
        <dbReference type="Proteomes" id="UP000789702"/>
    </source>
</evidence>
<comment type="caution">
    <text evidence="1">The sequence shown here is derived from an EMBL/GenBank/DDBJ whole genome shotgun (WGS) entry which is preliminary data.</text>
</comment>